<sequence>MAHAKLASLAVLVVILLHASTRVMAIEQMPATMTLNGFEPGEGEPAECDGKFHNNKEMLAALSTVWYEGGIRCQRMIRIRNDQTGRSVLARVVDECDSRHGCKDNIVDTSVAVWNALGLDTNIGEVSVTWSDS</sequence>
<keyword evidence="7" id="KW-1185">Reference proteome</keyword>
<dbReference type="Pfam" id="PF24300">
    <property type="entry name" value="KWL1"/>
    <property type="match status" value="1"/>
</dbReference>
<evidence type="ECO:0000256" key="4">
    <source>
        <dbReference type="ARBA" id="ARBA00022729"/>
    </source>
</evidence>
<protein>
    <submittedName>
        <fullName evidence="6">Uncharacterized protein</fullName>
    </submittedName>
</protein>
<comment type="caution">
    <text evidence="6">The sequence shown here is derived from an EMBL/GenBank/DDBJ whole genome shotgun (WGS) entry which is preliminary data.</text>
</comment>
<comment type="subcellular location">
    <subcellularLocation>
        <location evidence="1">Secreted</location>
    </subcellularLocation>
</comment>
<name>A0AAD8TV15_LOLMU</name>
<evidence type="ECO:0000313" key="6">
    <source>
        <dbReference type="EMBL" id="KAK1692753.1"/>
    </source>
</evidence>
<dbReference type="InterPro" id="IPR039271">
    <property type="entry name" value="Kiwellin-like"/>
</dbReference>
<feature type="signal peptide" evidence="5">
    <location>
        <begin position="1"/>
        <end position="25"/>
    </location>
</feature>
<comment type="similarity">
    <text evidence="2">Belongs to the kiwellin family.</text>
</comment>
<dbReference type="AlphaFoldDB" id="A0AAD8TV15"/>
<organism evidence="6 7">
    <name type="scientific">Lolium multiflorum</name>
    <name type="common">Italian ryegrass</name>
    <name type="synonym">Lolium perenne subsp. multiflorum</name>
    <dbReference type="NCBI Taxonomy" id="4521"/>
    <lineage>
        <taxon>Eukaryota</taxon>
        <taxon>Viridiplantae</taxon>
        <taxon>Streptophyta</taxon>
        <taxon>Embryophyta</taxon>
        <taxon>Tracheophyta</taxon>
        <taxon>Spermatophyta</taxon>
        <taxon>Magnoliopsida</taxon>
        <taxon>Liliopsida</taxon>
        <taxon>Poales</taxon>
        <taxon>Poaceae</taxon>
        <taxon>BOP clade</taxon>
        <taxon>Pooideae</taxon>
        <taxon>Poodae</taxon>
        <taxon>Poeae</taxon>
        <taxon>Poeae Chloroplast Group 2 (Poeae type)</taxon>
        <taxon>Loliodinae</taxon>
        <taxon>Loliinae</taxon>
        <taxon>Lolium</taxon>
    </lineage>
</organism>
<dbReference type="InterPro" id="IPR036908">
    <property type="entry name" value="RlpA-like_sf"/>
</dbReference>
<evidence type="ECO:0000256" key="2">
    <source>
        <dbReference type="ARBA" id="ARBA00005592"/>
    </source>
</evidence>
<dbReference type="EMBL" id="JAUUTY010000001">
    <property type="protein sequence ID" value="KAK1692753.1"/>
    <property type="molecule type" value="Genomic_DNA"/>
</dbReference>
<accession>A0AAD8TV15</accession>
<dbReference type="CDD" id="cd22270">
    <property type="entry name" value="DPBB_kiwellin-like"/>
    <property type="match status" value="1"/>
</dbReference>
<evidence type="ECO:0000256" key="5">
    <source>
        <dbReference type="SAM" id="SignalP"/>
    </source>
</evidence>
<dbReference type="GO" id="GO:0005576">
    <property type="term" value="C:extracellular region"/>
    <property type="evidence" value="ECO:0007669"/>
    <property type="project" value="UniProtKB-SubCell"/>
</dbReference>
<dbReference type="Gene3D" id="2.40.40.10">
    <property type="entry name" value="RlpA-like domain"/>
    <property type="match status" value="1"/>
</dbReference>
<gene>
    <name evidence="6" type="ORF">QYE76_009450</name>
</gene>
<keyword evidence="4 5" id="KW-0732">Signal</keyword>
<dbReference type="PANTHER" id="PTHR33191">
    <property type="entry name" value="RIPENING-RELATED PROTEIN 2-RELATED"/>
    <property type="match status" value="1"/>
</dbReference>
<feature type="chain" id="PRO_5042154338" evidence="5">
    <location>
        <begin position="26"/>
        <end position="133"/>
    </location>
</feature>
<dbReference type="SUPFAM" id="SSF50685">
    <property type="entry name" value="Barwin-like endoglucanases"/>
    <property type="match status" value="1"/>
</dbReference>
<reference evidence="6" key="1">
    <citation type="submission" date="2023-07" db="EMBL/GenBank/DDBJ databases">
        <title>A chromosome-level genome assembly of Lolium multiflorum.</title>
        <authorList>
            <person name="Chen Y."/>
            <person name="Copetti D."/>
            <person name="Kolliker R."/>
            <person name="Studer B."/>
        </authorList>
    </citation>
    <scope>NUCLEOTIDE SEQUENCE</scope>
    <source>
        <strain evidence="6">02402/16</strain>
        <tissue evidence="6">Leaf</tissue>
    </source>
</reference>
<proteinExistence type="inferred from homology"/>
<evidence type="ECO:0000256" key="1">
    <source>
        <dbReference type="ARBA" id="ARBA00004613"/>
    </source>
</evidence>
<dbReference type="Proteomes" id="UP001231189">
    <property type="component" value="Unassembled WGS sequence"/>
</dbReference>
<keyword evidence="3" id="KW-0964">Secreted</keyword>
<evidence type="ECO:0000313" key="7">
    <source>
        <dbReference type="Proteomes" id="UP001231189"/>
    </source>
</evidence>
<dbReference type="PANTHER" id="PTHR33191:SF85">
    <property type="entry name" value="RLPA-LIKE PROTEIN DOUBLE-PSI BETA-BARREL DOMAIN-CONTAINING PROTEIN"/>
    <property type="match status" value="1"/>
</dbReference>
<evidence type="ECO:0000256" key="3">
    <source>
        <dbReference type="ARBA" id="ARBA00022525"/>
    </source>
</evidence>